<dbReference type="InterPro" id="IPR000123">
    <property type="entry name" value="Reverse_transcriptase_msDNA"/>
</dbReference>
<organism evidence="11 12">
    <name type="scientific">Actinomyces israelii</name>
    <dbReference type="NCBI Taxonomy" id="1659"/>
    <lineage>
        <taxon>Bacteria</taxon>
        <taxon>Bacillati</taxon>
        <taxon>Actinomycetota</taxon>
        <taxon>Actinomycetes</taxon>
        <taxon>Actinomycetales</taxon>
        <taxon>Actinomycetaceae</taxon>
        <taxon>Actinomyces</taxon>
    </lineage>
</organism>
<comment type="caution">
    <text evidence="11">The sequence shown here is derived from an EMBL/GenBank/DDBJ whole genome shotgun (WGS) entry which is preliminary data.</text>
</comment>
<dbReference type="InterPro" id="IPR051083">
    <property type="entry name" value="GrpII_Intron_Splice-Mob/Def"/>
</dbReference>
<accession>A0ABT4I7F3</accession>
<evidence type="ECO:0000259" key="10">
    <source>
        <dbReference type="PROSITE" id="PS50878"/>
    </source>
</evidence>
<dbReference type="CDD" id="cd01651">
    <property type="entry name" value="RT_G2_intron"/>
    <property type="match status" value="1"/>
</dbReference>
<evidence type="ECO:0000256" key="9">
    <source>
        <dbReference type="ARBA" id="ARBA00048173"/>
    </source>
</evidence>
<dbReference type="PANTHER" id="PTHR34047:SF3">
    <property type="entry name" value="BLR2052 PROTEIN"/>
    <property type="match status" value="1"/>
</dbReference>
<dbReference type="EMBL" id="JAPTMY010000010">
    <property type="protein sequence ID" value="MCZ0857668.1"/>
    <property type="molecule type" value="Genomic_DNA"/>
</dbReference>
<feature type="domain" description="Reverse transcriptase" evidence="10">
    <location>
        <begin position="56"/>
        <end position="295"/>
    </location>
</feature>
<keyword evidence="5" id="KW-0460">Magnesium</keyword>
<gene>
    <name evidence="11" type="primary">ltrA</name>
    <name evidence="11" type="ORF">OHJ16_06380</name>
</gene>
<evidence type="ECO:0000313" key="12">
    <source>
        <dbReference type="Proteomes" id="UP001072034"/>
    </source>
</evidence>
<keyword evidence="4" id="KW-0479">Metal-binding</keyword>
<evidence type="ECO:0000256" key="5">
    <source>
        <dbReference type="ARBA" id="ARBA00022842"/>
    </source>
</evidence>
<evidence type="ECO:0000256" key="8">
    <source>
        <dbReference type="ARBA" id="ARBA00034120"/>
    </source>
</evidence>
<sequence>MSRSLSEVPGGKSFDISKQLVMDAWQRVKSDRGALGVDECSVEEFEEDLAGNLYKIWNRMFSGSCFPPAVRMVEIPRPQAGTRVLGVPTVADRVAQTAAAMVLEKAAEPVFHPDSYGYRPGRGAIDAVAACRRRCWSRSWVIDLDIEAFFDSVPWDLVCKAVGAVGAPGWVMLYVKRWLAAPLQHPDGAVVERVRGTPQGSAVSPVLANLFMHYAFDAWLARAFPGVVFERYADDAVIHCRSLTQARGVLAALEARMKQVGLRLHPRRTRIVYCKDANRPGCYEHTGFTFLGYELTERTVKGRHGLFRSFSPAASKTALKTMSARLRSWRLHRWVRATARDLAEHINPIMRGWMSYYGAFHPSALYPLLKRVSSYLIRWLRGKYRRLRRSWRATMRKWYGGIKAAPGYFVHWAWITDPGPLW</sequence>
<dbReference type="EC" id="2.7.7.49" evidence="1"/>
<dbReference type="PRINTS" id="PR00866">
    <property type="entry name" value="RNADNAPOLMS"/>
</dbReference>
<dbReference type="GO" id="GO:0003964">
    <property type="term" value="F:RNA-directed DNA polymerase activity"/>
    <property type="evidence" value="ECO:0007669"/>
    <property type="project" value="UniProtKB-KW"/>
</dbReference>
<dbReference type="RefSeq" id="WP_268917203.1">
    <property type="nucleotide sequence ID" value="NZ_JAPTMY010000010.1"/>
</dbReference>
<evidence type="ECO:0000256" key="4">
    <source>
        <dbReference type="ARBA" id="ARBA00022723"/>
    </source>
</evidence>
<dbReference type="PANTHER" id="PTHR34047">
    <property type="entry name" value="NUCLEAR INTRON MATURASE 1, MITOCHONDRIAL-RELATED"/>
    <property type="match status" value="1"/>
</dbReference>
<keyword evidence="7" id="KW-0051">Antiviral defense</keyword>
<dbReference type="NCBIfam" id="TIGR04416">
    <property type="entry name" value="group_II_RT_mat"/>
    <property type="match status" value="1"/>
</dbReference>
<dbReference type="PROSITE" id="PS50878">
    <property type="entry name" value="RT_POL"/>
    <property type="match status" value="1"/>
</dbReference>
<proteinExistence type="inferred from homology"/>
<protein>
    <recommendedName>
        <fullName evidence="1">RNA-directed DNA polymerase</fullName>
        <ecNumber evidence="1">2.7.7.49</ecNumber>
    </recommendedName>
</protein>
<keyword evidence="12" id="KW-1185">Reference proteome</keyword>
<reference evidence="11" key="1">
    <citation type="submission" date="2022-10" db="EMBL/GenBank/DDBJ databases">
        <title>Genome sequence of Actinomyces israelii ATCC 10048.</title>
        <authorList>
            <person name="Watt R.M."/>
            <person name="Tong W.M."/>
        </authorList>
    </citation>
    <scope>NUCLEOTIDE SEQUENCE</scope>
    <source>
        <strain evidence="11">ATCC 10048</strain>
    </source>
</reference>
<keyword evidence="3 11" id="KW-0548">Nucleotidyltransferase</keyword>
<dbReference type="Pfam" id="PF00078">
    <property type="entry name" value="RVT_1"/>
    <property type="match status" value="1"/>
</dbReference>
<dbReference type="InterPro" id="IPR030931">
    <property type="entry name" value="Group_II_RT_mat"/>
</dbReference>
<evidence type="ECO:0000256" key="3">
    <source>
        <dbReference type="ARBA" id="ARBA00022695"/>
    </source>
</evidence>
<name>A0ABT4I7F3_9ACTO</name>
<dbReference type="InterPro" id="IPR043502">
    <property type="entry name" value="DNA/RNA_pol_sf"/>
</dbReference>
<evidence type="ECO:0000256" key="7">
    <source>
        <dbReference type="ARBA" id="ARBA00023118"/>
    </source>
</evidence>
<evidence type="ECO:0000256" key="1">
    <source>
        <dbReference type="ARBA" id="ARBA00012493"/>
    </source>
</evidence>
<evidence type="ECO:0000256" key="6">
    <source>
        <dbReference type="ARBA" id="ARBA00022918"/>
    </source>
</evidence>
<dbReference type="Proteomes" id="UP001072034">
    <property type="component" value="Unassembled WGS sequence"/>
</dbReference>
<dbReference type="SUPFAM" id="SSF56672">
    <property type="entry name" value="DNA/RNA polymerases"/>
    <property type="match status" value="1"/>
</dbReference>
<comment type="similarity">
    <text evidence="8">Belongs to the bacterial reverse transcriptase family.</text>
</comment>
<dbReference type="InterPro" id="IPR000477">
    <property type="entry name" value="RT_dom"/>
</dbReference>
<dbReference type="InterPro" id="IPR013597">
    <property type="entry name" value="Mat_intron_G2"/>
</dbReference>
<evidence type="ECO:0000313" key="11">
    <source>
        <dbReference type="EMBL" id="MCZ0857668.1"/>
    </source>
</evidence>
<comment type="catalytic activity">
    <reaction evidence="9">
        <text>DNA(n) + a 2'-deoxyribonucleoside 5'-triphosphate = DNA(n+1) + diphosphate</text>
        <dbReference type="Rhea" id="RHEA:22508"/>
        <dbReference type="Rhea" id="RHEA-COMP:17339"/>
        <dbReference type="Rhea" id="RHEA-COMP:17340"/>
        <dbReference type="ChEBI" id="CHEBI:33019"/>
        <dbReference type="ChEBI" id="CHEBI:61560"/>
        <dbReference type="ChEBI" id="CHEBI:173112"/>
        <dbReference type="EC" id="2.7.7.49"/>
    </reaction>
</comment>
<keyword evidence="6 11" id="KW-0695">RNA-directed DNA polymerase</keyword>
<keyword evidence="2 11" id="KW-0808">Transferase</keyword>
<evidence type="ECO:0000256" key="2">
    <source>
        <dbReference type="ARBA" id="ARBA00022679"/>
    </source>
</evidence>
<dbReference type="Pfam" id="PF08388">
    <property type="entry name" value="GIIM"/>
    <property type="match status" value="1"/>
</dbReference>